<dbReference type="GO" id="GO:0003779">
    <property type="term" value="F:actin binding"/>
    <property type="evidence" value="ECO:0007669"/>
    <property type="project" value="TreeGrafter"/>
</dbReference>
<dbReference type="OMA" id="WCGDDCL"/>
<dbReference type="GO" id="GO:0031902">
    <property type="term" value="C:late endosome membrane"/>
    <property type="evidence" value="ECO:0007669"/>
    <property type="project" value="UniProtKB-SubCell"/>
</dbReference>
<dbReference type="GO" id="GO:0006886">
    <property type="term" value="P:intracellular protein transport"/>
    <property type="evidence" value="ECO:0007669"/>
    <property type="project" value="InterPro"/>
</dbReference>
<dbReference type="FunCoup" id="A0A7R8V391">
    <property type="interactions" value="2667"/>
</dbReference>
<dbReference type="GO" id="GO:0033263">
    <property type="term" value="C:CORVET complex"/>
    <property type="evidence" value="ECO:0007669"/>
    <property type="project" value="UniProtKB-UniRule"/>
</dbReference>
<evidence type="ECO:0000256" key="2">
    <source>
        <dbReference type="ARBA" id="ARBA00017947"/>
    </source>
</evidence>
<keyword evidence="3" id="KW-0967">Endosome</keyword>
<dbReference type="Pfam" id="PF04840">
    <property type="entry name" value="Vps16_C"/>
    <property type="match status" value="1"/>
</dbReference>
<dbReference type="GO" id="GO:0005765">
    <property type="term" value="C:lysosomal membrane"/>
    <property type="evidence" value="ECO:0007669"/>
    <property type="project" value="UniProtKB-SubCell"/>
</dbReference>
<evidence type="ECO:0000313" key="7">
    <source>
        <dbReference type="Proteomes" id="UP000594454"/>
    </source>
</evidence>
<dbReference type="GO" id="GO:0030897">
    <property type="term" value="C:HOPS complex"/>
    <property type="evidence" value="ECO:0007669"/>
    <property type="project" value="UniProtKB-UniRule"/>
</dbReference>
<dbReference type="InterPro" id="IPR016534">
    <property type="entry name" value="VPS16"/>
</dbReference>
<sequence length="841" mass="96303">MPVMYNTGDWFTLRLGNVYRKFELYGLDWPLDIELEQMCVVGAPFGGPIAIVRDQKQIIPLKGSTKPLIRIINSAGTLISTITWNHGKLLTMGWSNDEELVCVQDDGNIIIYDMFGEEKQTLSMGQEASHTKVLDAKVFPSSAGTGVAVMTTSFRVFLINNIKEPKNRQLPEIPKSVLSPKCWEIVSEERNTYCLVGNERELIKLALGHNVYDVKVPQIEKPYNSIVLISISYNHRYMALCTNTGIIWLGTTDMKTKFCEFDTHRSECPKQIEWILDSENCRQSDAVAITYPSLLLIVNTKGDQTSYTYDPAIFLIPEMDGVRIISNLSHEMLQKVPNPVQNIFAINSQEPSSFLFEAQRKFQERSHQADEYLGPVREKIDIAVAECIEAAGYEFDTETQKTLIRTAYFGKGFIQSYVPDVYIKMCRVLRVLNALRHPRVGLPLTYKQFIELTPNVVLDRLVFRKHYAIAIQVAKYLKLAESRILEHWAIHKVLHDKNDIEVARKITEKFKNPTVQGVSFCNIAAKAHEVGRDNLAIKLLEQEPKRSLQVPLLLKLGKDEKALSSATESGDTDLVFMVLLKLKETTQLAKFQMIIRKFSMAHNLYKKYCQMYSKTALQELYNMEDDYLSQAEFSLREAIDNSSLESSLLTTSALYSKAHREVESSLCSEVRKVLGQQKVLSEKYRTSDNSQFYGLSINDTLKALLRVGDLKLAEKFRNEYKIPEKRFWWARIEVLASQFRWDELEKFSKSKKSPIGYEPFVEVCLKENKVQEAAKYIAKCREDKKIKWFIRAGLLDDAAQTAFEQRDVQSLLNIQMTANRADNNILVEKLSSYISQLSSRN</sequence>
<feature type="domain" description="Vps16 C-terminal" evidence="4">
    <location>
        <begin position="518"/>
        <end position="833"/>
    </location>
</feature>
<dbReference type="OrthoDB" id="1792at2759"/>
<name>A0A7R8V391_HERIL</name>
<dbReference type="GO" id="GO:0042144">
    <property type="term" value="P:vacuole fusion, non-autophagic"/>
    <property type="evidence" value="ECO:0007669"/>
    <property type="project" value="TreeGrafter"/>
</dbReference>
<accession>A0A7R8V391</accession>
<evidence type="ECO:0000256" key="1">
    <source>
        <dbReference type="ARBA" id="ARBA00009250"/>
    </source>
</evidence>
<comment type="subcellular location">
    <subcellularLocation>
        <location evidence="3">Late endosome membrane</location>
        <topology evidence="3">Peripheral membrane protein</topology>
        <orientation evidence="3">Cytoplasmic side</orientation>
    </subcellularLocation>
    <subcellularLocation>
        <location evidence="3">Lysosome membrane</location>
        <topology evidence="3">Peripheral membrane protein</topology>
        <orientation evidence="3">Cytoplasmic side</orientation>
    </subcellularLocation>
    <text evidence="3">Cytoplasmic, peripheral membrane protein associated with late endosomes/lysosomes.</text>
</comment>
<protein>
    <recommendedName>
        <fullName evidence="2 3">Vacuolar protein sorting-associated protein 16 homolog</fullName>
    </recommendedName>
</protein>
<dbReference type="PIRSF" id="PIRSF007949">
    <property type="entry name" value="VPS16"/>
    <property type="match status" value="1"/>
</dbReference>
<dbReference type="PANTHER" id="PTHR12811:SF0">
    <property type="entry name" value="VACUOLAR PROTEIN SORTING-ASSOCIATED PROTEIN 16 HOMOLOG"/>
    <property type="match status" value="1"/>
</dbReference>
<keyword evidence="3" id="KW-0813">Transport</keyword>
<evidence type="ECO:0000259" key="4">
    <source>
        <dbReference type="Pfam" id="PF04840"/>
    </source>
</evidence>
<proteinExistence type="inferred from homology"/>
<evidence type="ECO:0000256" key="3">
    <source>
        <dbReference type="PIRNR" id="PIRNR007949"/>
    </source>
</evidence>
<dbReference type="SUPFAM" id="SSF50978">
    <property type="entry name" value="WD40 repeat-like"/>
    <property type="match status" value="1"/>
</dbReference>
<gene>
    <name evidence="6" type="ORF">HERILL_LOCUS14464</name>
</gene>
<keyword evidence="3" id="KW-0653">Protein transport</keyword>
<dbReference type="AlphaFoldDB" id="A0A7R8V391"/>
<dbReference type="InterPro" id="IPR036322">
    <property type="entry name" value="WD40_repeat_dom_sf"/>
</dbReference>
<dbReference type="Pfam" id="PF04841">
    <property type="entry name" value="Vps16_N"/>
    <property type="match status" value="1"/>
</dbReference>
<comment type="function">
    <text evidence="3">Plays a role in vesicle-mediated protein trafficking to lysosomal compartments including the endocytic membrane transport and autophagic pathways. Believed to act as a core component of the putative HOPS and CORVET endosomal tethering complexes.</text>
</comment>
<dbReference type="InterPro" id="IPR006926">
    <property type="entry name" value="Vps16_N"/>
</dbReference>
<comment type="similarity">
    <text evidence="1 3">Belongs to the VPS16 family.</text>
</comment>
<keyword evidence="7" id="KW-1185">Reference proteome</keyword>
<dbReference type="InParanoid" id="A0A7R8V391"/>
<dbReference type="InterPro" id="IPR006925">
    <property type="entry name" value="Vps16_C"/>
</dbReference>
<keyword evidence="3" id="KW-0472">Membrane</keyword>
<dbReference type="EMBL" id="LR899014">
    <property type="protein sequence ID" value="CAD7092075.1"/>
    <property type="molecule type" value="Genomic_DNA"/>
</dbReference>
<dbReference type="GO" id="GO:0016197">
    <property type="term" value="P:endosomal transport"/>
    <property type="evidence" value="ECO:0007669"/>
    <property type="project" value="TreeGrafter"/>
</dbReference>
<feature type="domain" description="Vps16 N-terminal" evidence="5">
    <location>
        <begin position="6"/>
        <end position="423"/>
    </location>
</feature>
<reference evidence="6 7" key="1">
    <citation type="submission" date="2020-11" db="EMBL/GenBank/DDBJ databases">
        <authorList>
            <person name="Wallbank WR R."/>
            <person name="Pardo Diaz C."/>
            <person name="Kozak K."/>
            <person name="Martin S."/>
            <person name="Jiggins C."/>
            <person name="Moest M."/>
            <person name="Warren A I."/>
            <person name="Generalovic N T."/>
            <person name="Byers J.R.P. K."/>
            <person name="Montejo-Kovacevich G."/>
            <person name="Yen C E."/>
        </authorList>
    </citation>
    <scope>NUCLEOTIDE SEQUENCE [LARGE SCALE GENOMIC DNA]</scope>
</reference>
<dbReference type="InterPro" id="IPR038132">
    <property type="entry name" value="Vps16_C_sf"/>
</dbReference>
<evidence type="ECO:0000313" key="6">
    <source>
        <dbReference type="EMBL" id="CAD7092075.1"/>
    </source>
</evidence>
<dbReference type="PANTHER" id="PTHR12811">
    <property type="entry name" value="VACUOLAR PROTEIN SORTING VPS16"/>
    <property type="match status" value="1"/>
</dbReference>
<dbReference type="Gene3D" id="1.10.150.780">
    <property type="entry name" value="Vps16, C-terminal region"/>
    <property type="match status" value="1"/>
</dbReference>
<dbReference type="Proteomes" id="UP000594454">
    <property type="component" value="Chromosome 6"/>
</dbReference>
<keyword evidence="3" id="KW-0458">Lysosome</keyword>
<organism evidence="6 7">
    <name type="scientific">Hermetia illucens</name>
    <name type="common">Black soldier fly</name>
    <dbReference type="NCBI Taxonomy" id="343691"/>
    <lineage>
        <taxon>Eukaryota</taxon>
        <taxon>Metazoa</taxon>
        <taxon>Ecdysozoa</taxon>
        <taxon>Arthropoda</taxon>
        <taxon>Hexapoda</taxon>
        <taxon>Insecta</taxon>
        <taxon>Pterygota</taxon>
        <taxon>Neoptera</taxon>
        <taxon>Endopterygota</taxon>
        <taxon>Diptera</taxon>
        <taxon>Brachycera</taxon>
        <taxon>Stratiomyomorpha</taxon>
        <taxon>Stratiomyidae</taxon>
        <taxon>Hermetiinae</taxon>
        <taxon>Hermetia</taxon>
    </lineage>
</organism>
<evidence type="ECO:0000259" key="5">
    <source>
        <dbReference type="Pfam" id="PF04841"/>
    </source>
</evidence>